<proteinExistence type="inferred from homology"/>
<dbReference type="OrthoDB" id="1652900at2"/>
<feature type="domain" description="DnaB/C C-terminal" evidence="2">
    <location>
        <begin position="261"/>
        <end position="323"/>
    </location>
</feature>
<dbReference type="EMBL" id="QRCT01000007">
    <property type="protein sequence ID" value="RDU25104.1"/>
    <property type="molecule type" value="Genomic_DNA"/>
</dbReference>
<dbReference type="Gene3D" id="1.10.10.630">
    <property type="entry name" value="DnaD domain-like"/>
    <property type="match status" value="2"/>
</dbReference>
<keyword evidence="4" id="KW-1185">Reference proteome</keyword>
<dbReference type="AlphaFoldDB" id="A0A371AZS5"/>
<reference evidence="3 4" key="1">
    <citation type="submission" date="2018-07" db="EMBL/GenBank/DDBJ databases">
        <title>Anaerosacharophilus polymeroproducens gen. nov. sp. nov., an anaerobic bacterium isolated from salt field.</title>
        <authorList>
            <person name="Kim W."/>
            <person name="Yang S.-H."/>
            <person name="Oh J."/>
            <person name="Lee J.-H."/>
            <person name="Kwon K.K."/>
        </authorList>
    </citation>
    <scope>NUCLEOTIDE SEQUENCE [LARGE SCALE GENOMIC DNA]</scope>
    <source>
        <strain evidence="3 4">MCWD5</strain>
    </source>
</reference>
<dbReference type="InterPro" id="IPR034829">
    <property type="entry name" value="DnaD-like_sf"/>
</dbReference>
<dbReference type="SUPFAM" id="SSF158499">
    <property type="entry name" value="DnaD domain-like"/>
    <property type="match status" value="2"/>
</dbReference>
<evidence type="ECO:0000259" key="2">
    <source>
        <dbReference type="Pfam" id="PF07261"/>
    </source>
</evidence>
<protein>
    <submittedName>
        <fullName evidence="3">DnaD domain protein</fullName>
    </submittedName>
</protein>
<gene>
    <name evidence="3" type="ORF">DWV06_00985</name>
</gene>
<evidence type="ECO:0000256" key="1">
    <source>
        <dbReference type="ARBA" id="ARBA00093462"/>
    </source>
</evidence>
<dbReference type="PIRSF" id="PIRSF033722">
    <property type="entry name" value="DnaD_CA_C3587_prd"/>
    <property type="match status" value="1"/>
</dbReference>
<comment type="similarity">
    <text evidence="1">Belongs to the DnaB/DnaD family.</text>
</comment>
<dbReference type="PANTHER" id="PTHR37293:SF5">
    <property type="entry name" value="DNA REPLICATION PROTEIN"/>
    <property type="match status" value="1"/>
</dbReference>
<dbReference type="RefSeq" id="WP_115480312.1">
    <property type="nucleotide sequence ID" value="NZ_QRCT01000007.1"/>
</dbReference>
<dbReference type="InterPro" id="IPR017019">
    <property type="entry name" value="DNA_replication_prd_bac"/>
</dbReference>
<dbReference type="InterPro" id="IPR006343">
    <property type="entry name" value="DnaB/C_C"/>
</dbReference>
<dbReference type="NCBIfam" id="TIGR01446">
    <property type="entry name" value="DnaD_dom"/>
    <property type="match status" value="2"/>
</dbReference>
<name>A0A371AZS5_9FIRM</name>
<accession>A0A371AZS5</accession>
<comment type="caution">
    <text evidence="3">The sequence shown here is derived from an EMBL/GenBank/DDBJ whole genome shotgun (WGS) entry which is preliminary data.</text>
</comment>
<dbReference type="PANTHER" id="PTHR37293">
    <property type="entry name" value="PHAGE REPLICATION PROTEIN-RELATED"/>
    <property type="match status" value="1"/>
</dbReference>
<organism evidence="3 4">
    <name type="scientific">Anaerosacchariphilus polymeriproducens</name>
    <dbReference type="NCBI Taxonomy" id="1812858"/>
    <lineage>
        <taxon>Bacteria</taxon>
        <taxon>Bacillati</taxon>
        <taxon>Bacillota</taxon>
        <taxon>Clostridia</taxon>
        <taxon>Lachnospirales</taxon>
        <taxon>Lachnospiraceae</taxon>
        <taxon>Anaerosacchariphilus</taxon>
    </lineage>
</organism>
<sequence length="372" mass="43094">MADEIKLRKQSENSVTYIPNYFIDECMSSANGEFVKIYLYLLRCMGSESPSLSLTRIADKFEHTEKDVKRALKYWEKMNILHLEYDENKKLSGISLLDLKKSKEVQPRQSTQETLSKPENKNSEIETVVLNTMKTDTSDPVKNGTASKKPSYSLEQLKAFQSNTEIKQLLFISEKYLGKVLSSTELSTILYFYDSLKFSVDLIEYLIEYCVCKGHRSIHYIEKVALSWAQSQIQSVAEAKKATSTYNQTYYSVLKAFGISGRNLVEPEIQYIQKWSKEYGFSIDIILEACKRTMQKIHTPSFEYTDSILKRWNTKGVKTLNDLIPLDEQHHKLKASASKTRTKTVDSNKFNNFHQRSYDYEQLEKQLLNVTP</sequence>
<dbReference type="Pfam" id="PF07261">
    <property type="entry name" value="DnaB_2"/>
    <property type="match status" value="2"/>
</dbReference>
<dbReference type="Proteomes" id="UP000255036">
    <property type="component" value="Unassembled WGS sequence"/>
</dbReference>
<evidence type="ECO:0000313" key="3">
    <source>
        <dbReference type="EMBL" id="RDU25104.1"/>
    </source>
</evidence>
<feature type="domain" description="DnaB/C C-terminal" evidence="2">
    <location>
        <begin position="172"/>
        <end position="242"/>
    </location>
</feature>
<dbReference type="InterPro" id="IPR053162">
    <property type="entry name" value="DnaD"/>
</dbReference>
<evidence type="ECO:0000313" key="4">
    <source>
        <dbReference type="Proteomes" id="UP000255036"/>
    </source>
</evidence>